<evidence type="ECO:0000259" key="3">
    <source>
        <dbReference type="Pfam" id="PF16344"/>
    </source>
</evidence>
<dbReference type="InterPro" id="IPR012373">
    <property type="entry name" value="Ferrdict_sens_TM"/>
</dbReference>
<gene>
    <name evidence="4" type="ORF">Premu_1029</name>
</gene>
<evidence type="ECO:0000313" key="4">
    <source>
        <dbReference type="EMBL" id="EGN56470.1"/>
    </source>
</evidence>
<dbReference type="Gene3D" id="3.55.50.30">
    <property type="match status" value="1"/>
</dbReference>
<accession>F8N832</accession>
<evidence type="ECO:0000313" key="5">
    <source>
        <dbReference type="Proteomes" id="UP000002772"/>
    </source>
</evidence>
<keyword evidence="1" id="KW-1133">Transmembrane helix</keyword>
<dbReference type="PIRSF" id="PIRSF018266">
    <property type="entry name" value="FecR"/>
    <property type="match status" value="1"/>
</dbReference>
<dbReference type="Gene3D" id="2.60.120.1440">
    <property type="match status" value="1"/>
</dbReference>
<organism evidence="4 5">
    <name type="scientific">Hallella multisaccharivorax DSM 17128</name>
    <dbReference type="NCBI Taxonomy" id="688246"/>
    <lineage>
        <taxon>Bacteria</taxon>
        <taxon>Pseudomonadati</taxon>
        <taxon>Bacteroidota</taxon>
        <taxon>Bacteroidia</taxon>
        <taxon>Bacteroidales</taxon>
        <taxon>Prevotellaceae</taxon>
        <taxon>Hallella</taxon>
    </lineage>
</organism>
<dbReference type="PANTHER" id="PTHR30273:SF2">
    <property type="entry name" value="PROTEIN FECR"/>
    <property type="match status" value="1"/>
</dbReference>
<dbReference type="Pfam" id="PF04773">
    <property type="entry name" value="FecR"/>
    <property type="match status" value="1"/>
</dbReference>
<dbReference type="eggNOG" id="COG3712">
    <property type="taxonomic scope" value="Bacteria"/>
</dbReference>
<proteinExistence type="predicted"/>
<dbReference type="Proteomes" id="UP000002772">
    <property type="component" value="Unassembled WGS sequence"/>
</dbReference>
<feature type="domain" description="Protein FecR C-terminal" evidence="3">
    <location>
        <begin position="270"/>
        <end position="334"/>
    </location>
</feature>
<dbReference type="InterPro" id="IPR032508">
    <property type="entry name" value="FecR_C"/>
</dbReference>
<evidence type="ECO:0000259" key="2">
    <source>
        <dbReference type="Pfam" id="PF04773"/>
    </source>
</evidence>
<dbReference type="EMBL" id="GL945017">
    <property type="protein sequence ID" value="EGN56470.1"/>
    <property type="molecule type" value="Genomic_DNA"/>
</dbReference>
<keyword evidence="1" id="KW-0812">Transmembrane</keyword>
<evidence type="ECO:0000256" key="1">
    <source>
        <dbReference type="SAM" id="Phobius"/>
    </source>
</evidence>
<name>F8N832_9BACT</name>
<dbReference type="HOGENOM" id="CLU_050192_2_2_10"/>
<keyword evidence="1" id="KW-0472">Membrane</keyword>
<dbReference type="InterPro" id="IPR006860">
    <property type="entry name" value="FecR"/>
</dbReference>
<dbReference type="OrthoDB" id="676789at2"/>
<dbReference type="AlphaFoldDB" id="F8N832"/>
<dbReference type="PANTHER" id="PTHR30273">
    <property type="entry name" value="PERIPLASMIC SIGNAL SENSOR AND SIGMA FACTOR ACTIVATOR FECR-RELATED"/>
    <property type="match status" value="1"/>
</dbReference>
<dbReference type="STRING" id="688246.Premu_1029"/>
<dbReference type="RefSeq" id="WP_007573597.1">
    <property type="nucleotide sequence ID" value="NZ_BPTS01000001.1"/>
</dbReference>
<feature type="transmembrane region" description="Helical" evidence="1">
    <location>
        <begin position="97"/>
        <end position="116"/>
    </location>
</feature>
<sequence>MTTYDEHIDDLILHFAKGDISKEGLLELNEFIHQSEVNRCYIRDTRELYFDHVASSGETKQEFDPEKAILRFLAYTGKEEDIMRNSTPRKVDSFKRIIQIAAIIILLLLPFAAYHYGVQHIHRKFAAIEVSVPEGSQLAISLPDSSQVRLNSGSTIRYSQGFGITDRKLFLEGEGFFDVRHNEQMPLTVETHGVVVHDLGTAFKVSNYREDTNIDIRLYEGKLSLYNTPTKRNGISMSPGEEVLINKATGKFLRQRMNESIGEGASMNILYFDNKPLRTVAQALSRSYGIHVKVAKTAENKHVYLIVNRKANTIDDLLLSLQKTGHIKYKKITNGYLLY</sequence>
<feature type="domain" description="FecR protein" evidence="2">
    <location>
        <begin position="130"/>
        <end position="222"/>
    </location>
</feature>
<dbReference type="Pfam" id="PF16344">
    <property type="entry name" value="FecR_C"/>
    <property type="match status" value="1"/>
</dbReference>
<dbReference type="GO" id="GO:0016989">
    <property type="term" value="F:sigma factor antagonist activity"/>
    <property type="evidence" value="ECO:0007669"/>
    <property type="project" value="TreeGrafter"/>
</dbReference>
<keyword evidence="5" id="KW-1185">Reference proteome</keyword>
<protein>
    <submittedName>
        <fullName evidence="4">Anti-FecI sigma factor, FecR</fullName>
    </submittedName>
</protein>
<reference evidence="5" key="1">
    <citation type="journal article" date="2011" name="Stand. Genomic Sci.">
        <title>Non-contiguous finished genome sequence of the opportunistic oral pathogen Prevotella multisaccharivorax type strain (PPPA20).</title>
        <authorList>
            <person name="Pati A."/>
            <person name="Gronow S."/>
            <person name="Lu M."/>
            <person name="Lapidus A."/>
            <person name="Nolan M."/>
            <person name="Lucas S."/>
            <person name="Hammon N."/>
            <person name="Deshpande S."/>
            <person name="Cheng J.F."/>
            <person name="Tapia R."/>
            <person name="Han C."/>
            <person name="Goodwin L."/>
            <person name="Pitluck S."/>
            <person name="Liolios K."/>
            <person name="Pagani I."/>
            <person name="Mavromatis K."/>
            <person name="Mikhailova N."/>
            <person name="Huntemann M."/>
            <person name="Chen A."/>
            <person name="Palaniappan K."/>
            <person name="Land M."/>
            <person name="Hauser L."/>
            <person name="Detter J.C."/>
            <person name="Brambilla E.M."/>
            <person name="Rohde M."/>
            <person name="Goker M."/>
            <person name="Woyke T."/>
            <person name="Bristow J."/>
            <person name="Eisen J.A."/>
            <person name="Markowitz V."/>
            <person name="Hugenholtz P."/>
            <person name="Kyrpides N.C."/>
            <person name="Klenk H.P."/>
            <person name="Ivanova N."/>
        </authorList>
    </citation>
    <scope>NUCLEOTIDE SEQUENCE [LARGE SCALE GENOMIC DNA]</scope>
    <source>
        <strain evidence="5">DSM 17128</strain>
    </source>
</reference>